<dbReference type="STRING" id="398511.BpOF4_06010"/>
<dbReference type="HOGENOM" id="CLU_026145_3_0_9"/>
<dbReference type="KEGG" id="bpf:BpOF4_06010"/>
<dbReference type="Proteomes" id="UP000001544">
    <property type="component" value="Chromosome"/>
</dbReference>
<evidence type="ECO:0000313" key="2">
    <source>
        <dbReference type="Proteomes" id="UP000001544"/>
    </source>
</evidence>
<evidence type="ECO:0000313" key="1">
    <source>
        <dbReference type="EMBL" id="ADC49264.1"/>
    </source>
</evidence>
<dbReference type="Pfam" id="PF13541">
    <property type="entry name" value="ChlI"/>
    <property type="match status" value="1"/>
</dbReference>
<dbReference type="InterPro" id="IPR014721">
    <property type="entry name" value="Ribsml_uS5_D2-typ_fold_subgr"/>
</dbReference>
<dbReference type="SUPFAM" id="SSF54211">
    <property type="entry name" value="Ribosomal protein S5 domain 2-like"/>
    <property type="match status" value="1"/>
</dbReference>
<dbReference type="EMBL" id="CP001878">
    <property type="protein sequence ID" value="ADC49264.1"/>
    <property type="molecule type" value="Genomic_DNA"/>
</dbReference>
<organism evidence="1 2">
    <name type="scientific">Alkalihalophilus pseudofirmus (strain ATCC BAA-2126 / JCM 17055 / OF4)</name>
    <name type="common">Bacillus pseudofirmus</name>
    <dbReference type="NCBI Taxonomy" id="398511"/>
    <lineage>
        <taxon>Bacteria</taxon>
        <taxon>Bacillati</taxon>
        <taxon>Bacillota</taxon>
        <taxon>Bacilli</taxon>
        <taxon>Bacillales</taxon>
        <taxon>Bacillaceae</taxon>
        <taxon>Alkalihalophilus</taxon>
    </lineage>
</organism>
<dbReference type="InterPro" id="IPR020568">
    <property type="entry name" value="Ribosomal_Su5_D2-typ_SF"/>
</dbReference>
<protein>
    <submittedName>
        <fullName evidence="1">Mg chelatase, subunit ChlI</fullName>
    </submittedName>
</protein>
<proteinExistence type="predicted"/>
<dbReference type="Gene3D" id="3.30.230.10">
    <property type="match status" value="1"/>
</dbReference>
<name>D3FZM2_ALKPO</name>
<gene>
    <name evidence="1" type="ordered locus">BpOF4_06010</name>
</gene>
<dbReference type="RefSeq" id="WP_012960537.1">
    <property type="nucleotide sequence ID" value="NC_013791.2"/>
</dbReference>
<keyword evidence="2" id="KW-1185">Reference proteome</keyword>
<dbReference type="AlphaFoldDB" id="D3FZM2"/>
<sequence>MTAIVSSIGLKGLAGYVVQVEVHISSGTESMVIVGLPDASVKESKERVLSALHSFDCDVTDEKIVVNLSPAEQKKNGPLFDLAMAVAVLKEKGQVKGVVDEGTALC</sequence>
<reference evidence="1 2" key="1">
    <citation type="journal article" date="2011" name="Environ. Microbiol.">
        <title>Genome of alkaliphilic Bacillus pseudofirmus OF4 reveals adaptations that support the ability to grow in an external pH range from 7.5 to 11.4.</title>
        <authorList>
            <person name="Janto B."/>
            <person name="Ahmed A."/>
            <person name="Ito M."/>
            <person name="Liu J."/>
            <person name="Hicks D.B."/>
            <person name="Pagni S."/>
            <person name="Fackelmayer O.J."/>
            <person name="Smith T.A."/>
            <person name="Earl J."/>
            <person name="Elbourne L.D."/>
            <person name="Hassan K."/>
            <person name="Paulsen I.T."/>
            <person name="Kolsto A.B."/>
            <person name="Tourasse N.J."/>
            <person name="Ehrlich G.D."/>
            <person name="Boissy R."/>
            <person name="Ivey D.M."/>
            <person name="Li G."/>
            <person name="Xue Y."/>
            <person name="Ma Y."/>
            <person name="Hu F.Z."/>
            <person name="Krulwich T.A."/>
        </authorList>
    </citation>
    <scope>NUCLEOTIDE SEQUENCE [LARGE SCALE GENOMIC DNA]</scope>
    <source>
        <strain evidence="2">ATCC BAA-2126 / JCM 17055 / OF4</strain>
    </source>
</reference>
<dbReference type="eggNOG" id="COG0606">
    <property type="taxonomic scope" value="Bacteria"/>
</dbReference>
<accession>D3FZM2</accession>